<sequence length="97" mass="10610">MRGWPAWGWLVLVVAGVATLGYEGYALPWLAFGVSAEHPAPEDVAAVLDGARGLTLTVLIPWLLASIVMRPHLRVVVTALVCTAPALWFWWDASQMR</sequence>
<accession>A0ABP5LJD4</accession>
<keyword evidence="3" id="KW-1185">Reference proteome</keyword>
<keyword evidence="1" id="KW-1133">Transmembrane helix</keyword>
<dbReference type="EMBL" id="BAAAQR010000005">
    <property type="protein sequence ID" value="GAA2146077.1"/>
    <property type="molecule type" value="Genomic_DNA"/>
</dbReference>
<feature type="transmembrane region" description="Helical" evidence="1">
    <location>
        <begin position="72"/>
        <end position="91"/>
    </location>
</feature>
<reference evidence="3" key="1">
    <citation type="journal article" date="2019" name="Int. J. Syst. Evol. Microbiol.">
        <title>The Global Catalogue of Microorganisms (GCM) 10K type strain sequencing project: providing services to taxonomists for standard genome sequencing and annotation.</title>
        <authorList>
            <consortium name="The Broad Institute Genomics Platform"/>
            <consortium name="The Broad Institute Genome Sequencing Center for Infectious Disease"/>
            <person name="Wu L."/>
            <person name="Ma J."/>
        </authorList>
    </citation>
    <scope>NUCLEOTIDE SEQUENCE [LARGE SCALE GENOMIC DNA]</scope>
    <source>
        <strain evidence="3">JCM 16022</strain>
    </source>
</reference>
<evidence type="ECO:0000256" key="1">
    <source>
        <dbReference type="SAM" id="Phobius"/>
    </source>
</evidence>
<protein>
    <submittedName>
        <fullName evidence="2">Uncharacterized protein</fullName>
    </submittedName>
</protein>
<organism evidence="2 3">
    <name type="scientific">Nocardioides koreensis</name>
    <dbReference type="NCBI Taxonomy" id="433651"/>
    <lineage>
        <taxon>Bacteria</taxon>
        <taxon>Bacillati</taxon>
        <taxon>Actinomycetota</taxon>
        <taxon>Actinomycetes</taxon>
        <taxon>Propionibacteriales</taxon>
        <taxon>Nocardioidaceae</taxon>
        <taxon>Nocardioides</taxon>
    </lineage>
</organism>
<name>A0ABP5LJD4_9ACTN</name>
<gene>
    <name evidence="2" type="ORF">GCM10009844_21690</name>
</gene>
<feature type="transmembrane region" description="Helical" evidence="1">
    <location>
        <begin position="45"/>
        <end position="65"/>
    </location>
</feature>
<evidence type="ECO:0000313" key="3">
    <source>
        <dbReference type="Proteomes" id="UP001501771"/>
    </source>
</evidence>
<keyword evidence="1" id="KW-0812">Transmembrane</keyword>
<keyword evidence="1" id="KW-0472">Membrane</keyword>
<dbReference type="Proteomes" id="UP001501771">
    <property type="component" value="Unassembled WGS sequence"/>
</dbReference>
<proteinExistence type="predicted"/>
<comment type="caution">
    <text evidence="2">The sequence shown here is derived from an EMBL/GenBank/DDBJ whole genome shotgun (WGS) entry which is preliminary data.</text>
</comment>
<evidence type="ECO:0000313" key="2">
    <source>
        <dbReference type="EMBL" id="GAA2146077.1"/>
    </source>
</evidence>